<evidence type="ECO:0000256" key="4">
    <source>
        <dbReference type="SAM" id="Phobius"/>
    </source>
</evidence>
<dbReference type="CDD" id="cd12087">
    <property type="entry name" value="TM_EGFR-like"/>
    <property type="match status" value="1"/>
</dbReference>
<keyword evidence="1" id="KW-0597">Phosphoprotein</keyword>
<keyword evidence="4" id="KW-1133">Transmembrane helix</keyword>
<dbReference type="GeneID" id="59345270"/>
<accession>A0A8H6SPZ8</accession>
<feature type="chain" id="PRO_5034873292" description="Epidermal growth factor receptor-like transmembrane-juxtamembrane segment domain-containing protein" evidence="5">
    <location>
        <begin position="25"/>
        <end position="239"/>
    </location>
</feature>
<evidence type="ECO:0000256" key="1">
    <source>
        <dbReference type="ARBA" id="ARBA00022553"/>
    </source>
</evidence>
<evidence type="ECO:0000259" key="6">
    <source>
        <dbReference type="Pfam" id="PF21314"/>
    </source>
</evidence>
<keyword evidence="3" id="KW-0067">ATP-binding</keyword>
<evidence type="ECO:0000313" key="8">
    <source>
        <dbReference type="Proteomes" id="UP000636479"/>
    </source>
</evidence>
<feature type="signal peptide" evidence="5">
    <location>
        <begin position="1"/>
        <end position="24"/>
    </location>
</feature>
<dbReference type="AlphaFoldDB" id="A0A8H6SPZ8"/>
<dbReference type="RefSeq" id="XP_037220675.1">
    <property type="nucleotide sequence ID" value="XM_037362754.1"/>
</dbReference>
<keyword evidence="8" id="KW-1185">Reference proteome</keyword>
<keyword evidence="2" id="KW-0547">Nucleotide-binding</keyword>
<dbReference type="EMBL" id="JACAZF010000005">
    <property type="protein sequence ID" value="KAF7303703.1"/>
    <property type="molecule type" value="Genomic_DNA"/>
</dbReference>
<feature type="transmembrane region" description="Helical" evidence="4">
    <location>
        <begin position="129"/>
        <end position="152"/>
    </location>
</feature>
<dbReference type="InterPro" id="IPR049328">
    <property type="entry name" value="TM_ErbB1"/>
</dbReference>
<keyword evidence="4" id="KW-0472">Membrane</keyword>
<organism evidence="7 8">
    <name type="scientific">Mycena indigotica</name>
    <dbReference type="NCBI Taxonomy" id="2126181"/>
    <lineage>
        <taxon>Eukaryota</taxon>
        <taxon>Fungi</taxon>
        <taxon>Dikarya</taxon>
        <taxon>Basidiomycota</taxon>
        <taxon>Agaricomycotina</taxon>
        <taxon>Agaricomycetes</taxon>
        <taxon>Agaricomycetidae</taxon>
        <taxon>Agaricales</taxon>
        <taxon>Marasmiineae</taxon>
        <taxon>Mycenaceae</taxon>
        <taxon>Mycena</taxon>
    </lineage>
</organism>
<evidence type="ECO:0000313" key="7">
    <source>
        <dbReference type="EMBL" id="KAF7303703.1"/>
    </source>
</evidence>
<dbReference type="Proteomes" id="UP000636479">
    <property type="component" value="Unassembled WGS sequence"/>
</dbReference>
<dbReference type="GO" id="GO:0005524">
    <property type="term" value="F:ATP binding"/>
    <property type="evidence" value="ECO:0007669"/>
    <property type="project" value="UniProtKB-KW"/>
</dbReference>
<dbReference type="OrthoDB" id="3043529at2759"/>
<comment type="caution">
    <text evidence="7">The sequence shown here is derived from an EMBL/GenBank/DDBJ whole genome shotgun (WGS) entry which is preliminary data.</text>
</comment>
<evidence type="ECO:0000256" key="5">
    <source>
        <dbReference type="SAM" id="SignalP"/>
    </source>
</evidence>
<sequence length="239" mass="26196">MQVNSLCVAIFSFLFFFAPLVTRALIITAPSSGLVKGNNTISYTLQASDAVGLLTFFLARNSTSAIIAKDVLTRPISSAVPIPVIVPAGISGDGWRILAVNSDNTIIGQSSPLQVRNTPDSERKRVDGAVIGGVVAGVLVLAILMLVLFIFWRRRHQRQLGPTFDLETAFAEARMERDRSRSFSGSVNEVEMGRKWTEADKVEWERELEDQFARARAGTPSAMLRGLAPLRPQRAVVRN</sequence>
<gene>
    <name evidence="7" type="ORF">MIND_00599700</name>
</gene>
<reference evidence="7" key="1">
    <citation type="submission" date="2020-05" db="EMBL/GenBank/DDBJ databases">
        <title>Mycena genomes resolve the evolution of fungal bioluminescence.</title>
        <authorList>
            <person name="Tsai I.J."/>
        </authorList>
    </citation>
    <scope>NUCLEOTIDE SEQUENCE</scope>
    <source>
        <strain evidence="7">171206Taipei</strain>
    </source>
</reference>
<dbReference type="Pfam" id="PF21314">
    <property type="entry name" value="TM_ErbB1"/>
    <property type="match status" value="1"/>
</dbReference>
<proteinExistence type="predicted"/>
<evidence type="ECO:0000256" key="2">
    <source>
        <dbReference type="ARBA" id="ARBA00022741"/>
    </source>
</evidence>
<protein>
    <recommendedName>
        <fullName evidence="6">Epidermal growth factor receptor-like transmembrane-juxtamembrane segment domain-containing protein</fullName>
    </recommendedName>
</protein>
<name>A0A8H6SPZ8_9AGAR</name>
<evidence type="ECO:0000256" key="3">
    <source>
        <dbReference type="ARBA" id="ARBA00022840"/>
    </source>
</evidence>
<keyword evidence="4" id="KW-0812">Transmembrane</keyword>
<feature type="domain" description="Epidermal growth factor receptor-like transmembrane-juxtamembrane segment" evidence="6">
    <location>
        <begin position="131"/>
        <end position="158"/>
    </location>
</feature>
<keyword evidence="5" id="KW-0732">Signal</keyword>